<reference evidence="2" key="1">
    <citation type="submission" date="2023-10" db="EMBL/GenBank/DDBJ databases">
        <title>Genome assembly of Pristionchus species.</title>
        <authorList>
            <person name="Yoshida K."/>
            <person name="Sommer R.J."/>
        </authorList>
    </citation>
    <scope>NUCLEOTIDE SEQUENCE</scope>
    <source>
        <strain evidence="2">RS5133</strain>
    </source>
</reference>
<proteinExistence type="predicted"/>
<feature type="compositionally biased region" description="Polar residues" evidence="1">
    <location>
        <begin position="142"/>
        <end position="151"/>
    </location>
</feature>
<dbReference type="Gene3D" id="3.30.40.10">
    <property type="entry name" value="Zinc/RING finger domain, C3HC4 (zinc finger)"/>
    <property type="match status" value="1"/>
</dbReference>
<accession>A0AAV5UVI4</accession>
<feature type="compositionally biased region" description="Basic residues" evidence="1">
    <location>
        <begin position="161"/>
        <end position="172"/>
    </location>
</feature>
<dbReference type="AlphaFoldDB" id="A0AAV5UVI4"/>
<feature type="region of interest" description="Disordered" evidence="1">
    <location>
        <begin position="265"/>
        <end position="313"/>
    </location>
</feature>
<protein>
    <recommendedName>
        <fullName evidence="4">RING-type domain-containing protein</fullName>
    </recommendedName>
</protein>
<gene>
    <name evidence="2" type="ORF">PFISCL1PPCAC_2584</name>
</gene>
<feature type="region of interest" description="Disordered" evidence="1">
    <location>
        <begin position="142"/>
        <end position="193"/>
    </location>
</feature>
<organism evidence="2 3">
    <name type="scientific">Pristionchus fissidentatus</name>
    <dbReference type="NCBI Taxonomy" id="1538716"/>
    <lineage>
        <taxon>Eukaryota</taxon>
        <taxon>Metazoa</taxon>
        <taxon>Ecdysozoa</taxon>
        <taxon>Nematoda</taxon>
        <taxon>Chromadorea</taxon>
        <taxon>Rhabditida</taxon>
        <taxon>Rhabditina</taxon>
        <taxon>Diplogasteromorpha</taxon>
        <taxon>Diplogasteroidea</taxon>
        <taxon>Neodiplogasteridae</taxon>
        <taxon>Pristionchus</taxon>
    </lineage>
</organism>
<keyword evidence="3" id="KW-1185">Reference proteome</keyword>
<feature type="region of interest" description="Disordered" evidence="1">
    <location>
        <begin position="1"/>
        <end position="26"/>
    </location>
</feature>
<comment type="caution">
    <text evidence="2">The sequence shown here is derived from an EMBL/GenBank/DDBJ whole genome shotgun (WGS) entry which is preliminary data.</text>
</comment>
<dbReference type="EMBL" id="BTSY01000001">
    <property type="protein sequence ID" value="GMT11287.1"/>
    <property type="molecule type" value="Genomic_DNA"/>
</dbReference>
<evidence type="ECO:0000313" key="3">
    <source>
        <dbReference type="Proteomes" id="UP001432322"/>
    </source>
</evidence>
<evidence type="ECO:0000313" key="2">
    <source>
        <dbReference type="EMBL" id="GMT11287.1"/>
    </source>
</evidence>
<name>A0AAV5UVI4_9BILA</name>
<dbReference type="InterPro" id="IPR013083">
    <property type="entry name" value="Znf_RING/FYVE/PHD"/>
</dbReference>
<feature type="compositionally biased region" description="Basic and acidic residues" evidence="1">
    <location>
        <begin position="265"/>
        <end position="296"/>
    </location>
</feature>
<dbReference type="SUPFAM" id="SSF57850">
    <property type="entry name" value="RING/U-box"/>
    <property type="match status" value="1"/>
</dbReference>
<evidence type="ECO:0008006" key="4">
    <source>
        <dbReference type="Google" id="ProtNLM"/>
    </source>
</evidence>
<feature type="compositionally biased region" description="Basic and acidic residues" evidence="1">
    <location>
        <begin position="304"/>
        <end position="313"/>
    </location>
</feature>
<sequence>MADADYERDSRRVKKREAEARNHHNWYERKGPNVIIRSQLGGTRTSFEAEDAFDVSCDNVSHSLNKGKRWEKVANAERILYEQDSPSKTSFVKSSIPRTGVYCWMPNSASEVDPAAVVKNHGGVNQIIEVDNHEVSVRNAKSKSATLTGLQSKAGPGPLMKKNRHRARTVKGSKREEEGTLSDPSEEEQHTRYATLEINKIKPKDVERAWRAYQPQNSNRGGWTRKPPADDILDWYSEEQDALEDELDDFYEEQLESEEPLRFPDQKEKNIQKSETVENESEVKKEEFPLRENAEKRRMRREKRLGQSEEQEYRDQLIETRPALNFTPHLEEAYVKAEEWFCKNKSAECLPVFPRTLIVHKKESEAILGTKMDRCTFVAESNVPGKVHLYAAPKFCCNPSGPPAQPIQGWQSHTRTDTEFIGVGQSAPDVPSSSSIECPMCKGTEETEDADAVVVQRPLLFSINCGHVACHSCWVEQARQNARARSTAIKCVNPHCSITASISEASTIFSDGTIGLFRDFLWDSLCDTEGAVPCYHCPRLLIPVPRSPYLHSAICPCGVRTCRRCGLREHLPLNCNDYERWATMSIREGIHKPKKPHIRNPVRHLTPLEKTFLKDCRSCGAEDAVTWKNWCDKCCQQLSIRFEDPIDTHAKLAEVLSARARMMNSEYMQARVDRRVISKKKSIAMEKTIDDGVYLFELIAIRRILGTERALTRQSYKKEKFRIEGREHRLDRPLFEAMETGGDPDKKVEDLRMAIEEIREIYAQYCM</sequence>
<evidence type="ECO:0000256" key="1">
    <source>
        <dbReference type="SAM" id="MobiDB-lite"/>
    </source>
</evidence>
<dbReference type="Proteomes" id="UP001432322">
    <property type="component" value="Unassembled WGS sequence"/>
</dbReference>